<gene>
    <name evidence="1" type="primary">STE4_2</name>
    <name evidence="1" type="ORF">N8T08_003762</name>
</gene>
<proteinExistence type="predicted"/>
<evidence type="ECO:0000313" key="2">
    <source>
        <dbReference type="Proteomes" id="UP001177260"/>
    </source>
</evidence>
<keyword evidence="2" id="KW-1185">Reference proteome</keyword>
<sequence>MAADMSGEQMQAKITAARREAEGLKDKIKRRKDELADTTRMQPSLLSRGALRGLYAASNASSRVVPLARLHVLTPIQQFARSRRAKRKLCLESQ</sequence>
<comment type="caution">
    <text evidence="1">The sequence shown here is derived from an EMBL/GenBank/DDBJ whole genome shotgun (WGS) entry which is preliminary data.</text>
</comment>
<protein>
    <submittedName>
        <fullName evidence="1">G protein subunit beta</fullName>
    </submittedName>
</protein>
<dbReference type="EMBL" id="JAOPJF010000020">
    <property type="protein sequence ID" value="KAK1146112.1"/>
    <property type="molecule type" value="Genomic_DNA"/>
</dbReference>
<accession>A0ACC3B788</accession>
<evidence type="ECO:0000313" key="1">
    <source>
        <dbReference type="EMBL" id="KAK1146112.1"/>
    </source>
</evidence>
<reference evidence="1 2" key="1">
    <citation type="journal article" date="2023" name="ACS Omega">
        <title>Identification of the Neoaspergillic Acid Biosynthesis Gene Cluster by Establishing an In Vitro CRISPR-Ribonucleoprotein Genetic System in Aspergillus melleus.</title>
        <authorList>
            <person name="Yuan B."/>
            <person name="Grau M.F."/>
            <person name="Murata R.M."/>
            <person name="Torok T."/>
            <person name="Venkateswaran K."/>
            <person name="Stajich J.E."/>
            <person name="Wang C.C.C."/>
        </authorList>
    </citation>
    <scope>NUCLEOTIDE SEQUENCE [LARGE SCALE GENOMIC DNA]</scope>
    <source>
        <strain evidence="1 2">IMV 1140</strain>
    </source>
</reference>
<name>A0ACC3B788_9EURO</name>
<dbReference type="Proteomes" id="UP001177260">
    <property type="component" value="Unassembled WGS sequence"/>
</dbReference>
<organism evidence="1 2">
    <name type="scientific">Aspergillus melleus</name>
    <dbReference type="NCBI Taxonomy" id="138277"/>
    <lineage>
        <taxon>Eukaryota</taxon>
        <taxon>Fungi</taxon>
        <taxon>Dikarya</taxon>
        <taxon>Ascomycota</taxon>
        <taxon>Pezizomycotina</taxon>
        <taxon>Eurotiomycetes</taxon>
        <taxon>Eurotiomycetidae</taxon>
        <taxon>Eurotiales</taxon>
        <taxon>Aspergillaceae</taxon>
        <taxon>Aspergillus</taxon>
        <taxon>Aspergillus subgen. Circumdati</taxon>
    </lineage>
</organism>